<keyword evidence="9" id="KW-1185">Reference proteome</keyword>
<dbReference type="InterPro" id="IPR051313">
    <property type="entry name" value="Bact_iron-sidero_bind"/>
</dbReference>
<dbReference type="Gene3D" id="3.40.50.1980">
    <property type="entry name" value="Nitrogenase molybdenum iron protein domain"/>
    <property type="match status" value="2"/>
</dbReference>
<gene>
    <name evidence="8" type="ORF">GCM10022402_06730</name>
</gene>
<proteinExistence type="inferred from homology"/>
<comment type="caution">
    <text evidence="8">The sequence shown here is derived from an EMBL/GenBank/DDBJ whole genome shotgun (WGS) entry which is preliminary data.</text>
</comment>
<keyword evidence="4 6" id="KW-0732">Signal</keyword>
<feature type="domain" description="Fe/B12 periplasmic-binding" evidence="7">
    <location>
        <begin position="62"/>
        <end position="335"/>
    </location>
</feature>
<protein>
    <recommendedName>
        <fullName evidence="7">Fe/B12 periplasmic-binding domain-containing protein</fullName>
    </recommendedName>
</protein>
<comment type="subcellular location">
    <subcellularLocation>
        <location evidence="1">Cell envelope</location>
    </subcellularLocation>
</comment>
<accession>A0ABP7F077</accession>
<evidence type="ECO:0000256" key="2">
    <source>
        <dbReference type="ARBA" id="ARBA00008814"/>
    </source>
</evidence>
<reference evidence="9" key="1">
    <citation type="journal article" date="2019" name="Int. J. Syst. Evol. Microbiol.">
        <title>The Global Catalogue of Microorganisms (GCM) 10K type strain sequencing project: providing services to taxonomists for standard genome sequencing and annotation.</title>
        <authorList>
            <consortium name="The Broad Institute Genomics Platform"/>
            <consortium name="The Broad Institute Genome Sequencing Center for Infectious Disease"/>
            <person name="Wu L."/>
            <person name="Ma J."/>
        </authorList>
    </citation>
    <scope>NUCLEOTIDE SEQUENCE [LARGE SCALE GENOMIC DNA]</scope>
    <source>
        <strain evidence="9">JCM 17137</strain>
    </source>
</reference>
<feature type="chain" id="PRO_5046734286" description="Fe/B12 periplasmic-binding domain-containing protein" evidence="6">
    <location>
        <begin position="26"/>
        <end position="335"/>
    </location>
</feature>
<feature type="signal peptide" evidence="6">
    <location>
        <begin position="1"/>
        <end position="25"/>
    </location>
</feature>
<evidence type="ECO:0000313" key="9">
    <source>
        <dbReference type="Proteomes" id="UP001500908"/>
    </source>
</evidence>
<feature type="compositionally biased region" description="Low complexity" evidence="5">
    <location>
        <begin position="24"/>
        <end position="43"/>
    </location>
</feature>
<evidence type="ECO:0000259" key="7">
    <source>
        <dbReference type="PROSITE" id="PS50983"/>
    </source>
</evidence>
<keyword evidence="3" id="KW-0813">Transport</keyword>
<feature type="region of interest" description="Disordered" evidence="5">
    <location>
        <begin position="24"/>
        <end position="44"/>
    </location>
</feature>
<evidence type="ECO:0000256" key="1">
    <source>
        <dbReference type="ARBA" id="ARBA00004196"/>
    </source>
</evidence>
<comment type="similarity">
    <text evidence="2">Belongs to the bacterial solute-binding protein 8 family.</text>
</comment>
<dbReference type="PROSITE" id="PS50983">
    <property type="entry name" value="FE_B12_PBP"/>
    <property type="match status" value="1"/>
</dbReference>
<evidence type="ECO:0000313" key="8">
    <source>
        <dbReference type="EMBL" id="GAA3728738.1"/>
    </source>
</evidence>
<dbReference type="PANTHER" id="PTHR30532:SF1">
    <property type="entry name" value="IRON(3+)-HYDROXAMATE-BINDING PROTEIN FHUD"/>
    <property type="match status" value="1"/>
</dbReference>
<evidence type="ECO:0000256" key="5">
    <source>
        <dbReference type="SAM" id="MobiDB-lite"/>
    </source>
</evidence>
<evidence type="ECO:0000256" key="3">
    <source>
        <dbReference type="ARBA" id="ARBA00022448"/>
    </source>
</evidence>
<dbReference type="InterPro" id="IPR002491">
    <property type="entry name" value="ABC_transptr_periplasmic_BD"/>
</dbReference>
<dbReference type="SUPFAM" id="SSF53807">
    <property type="entry name" value="Helical backbone' metal receptor"/>
    <property type="match status" value="1"/>
</dbReference>
<dbReference type="Proteomes" id="UP001500908">
    <property type="component" value="Unassembled WGS sequence"/>
</dbReference>
<name>A0ABP7F077_9ACTN</name>
<organism evidence="8 9">
    <name type="scientific">Salinactinospora qingdaonensis</name>
    <dbReference type="NCBI Taxonomy" id="702744"/>
    <lineage>
        <taxon>Bacteria</taxon>
        <taxon>Bacillati</taxon>
        <taxon>Actinomycetota</taxon>
        <taxon>Actinomycetes</taxon>
        <taxon>Streptosporangiales</taxon>
        <taxon>Nocardiopsidaceae</taxon>
        <taxon>Salinactinospora</taxon>
    </lineage>
</organism>
<dbReference type="PANTHER" id="PTHR30532">
    <property type="entry name" value="IRON III DICITRATE-BINDING PERIPLASMIC PROTEIN"/>
    <property type="match status" value="1"/>
</dbReference>
<evidence type="ECO:0000256" key="6">
    <source>
        <dbReference type="SAM" id="SignalP"/>
    </source>
</evidence>
<evidence type="ECO:0000256" key="4">
    <source>
        <dbReference type="ARBA" id="ARBA00022729"/>
    </source>
</evidence>
<sequence>MRERMRTWVAIAASGALLLTTAACGTPETESSEASPSPSGASELRTFEADNGAVEVPTDPQRVVALSYAVQPAIELGASVVGVDTQQNWGERIHPDDVATVDSVEQVGSTSEPNYEAIAGLEPDLIVVGWPKRGLDTLPVADLEAIAPTAVIGLGDPSSWKELESRVADVVGRTGAYEDVQQQYDQRVTELGEEYAETLDSTDFAFIRSTEGTPGAQAGQVMQEFGPAWNTNIAEEVGLNFIGEQNEASRQAWAAYYSLEELDKVADADAILTESDPEGNVPDATQQILDMDAFSSLPAAQDDQVHPFPWSGATTHKSALLTLDSLDTILEQVSS</sequence>
<dbReference type="EMBL" id="BAABDD010000002">
    <property type="protein sequence ID" value="GAA3728738.1"/>
    <property type="molecule type" value="Genomic_DNA"/>
</dbReference>
<dbReference type="PROSITE" id="PS51257">
    <property type="entry name" value="PROKAR_LIPOPROTEIN"/>
    <property type="match status" value="1"/>
</dbReference>
<dbReference type="RefSeq" id="WP_344967117.1">
    <property type="nucleotide sequence ID" value="NZ_BAABDD010000002.1"/>
</dbReference>
<dbReference type="Pfam" id="PF01497">
    <property type="entry name" value="Peripla_BP_2"/>
    <property type="match status" value="1"/>
</dbReference>